<proteinExistence type="predicted"/>
<feature type="transmembrane region" description="Helical" evidence="1">
    <location>
        <begin position="12"/>
        <end position="41"/>
    </location>
</feature>
<dbReference type="Proteomes" id="UP000502665">
    <property type="component" value="Chromosome"/>
</dbReference>
<reference evidence="2" key="1">
    <citation type="submission" date="2020-03" db="EMBL/GenBank/DDBJ databases">
        <title>Molecular networking-based the target discovery of potent antiproliferative macrolactams: 5/6/7/16 polycyclic ansamycins and glycosylated trienomycin from Streptomyces cacaoi subsp. asoensis.</title>
        <authorList>
            <person name="Liu L.-L."/>
        </authorList>
    </citation>
    <scope>NUCLEOTIDE SEQUENCE [LARGE SCALE GENOMIC DNA]</scope>
    <source>
        <strain evidence="2">H2S5</strain>
    </source>
</reference>
<keyword evidence="1" id="KW-1133">Transmembrane helix</keyword>
<keyword evidence="1" id="KW-0472">Membrane</keyword>
<gene>
    <name evidence="2" type="ORF">G9272_25985</name>
</gene>
<evidence type="ECO:0000256" key="1">
    <source>
        <dbReference type="SAM" id="Phobius"/>
    </source>
</evidence>
<protein>
    <submittedName>
        <fullName evidence="2">Uncharacterized protein</fullName>
    </submittedName>
</protein>
<evidence type="ECO:0000313" key="3">
    <source>
        <dbReference type="Proteomes" id="UP000502665"/>
    </source>
</evidence>
<keyword evidence="3" id="KW-1185">Reference proteome</keyword>
<dbReference type="AlphaFoldDB" id="A0A6M4WRY3"/>
<dbReference type="RefSeq" id="WP_171398761.1">
    <property type="nucleotide sequence ID" value="NZ_CP049838.1"/>
</dbReference>
<dbReference type="EMBL" id="CP049838">
    <property type="protein sequence ID" value="QJT03304.1"/>
    <property type="molecule type" value="Genomic_DNA"/>
</dbReference>
<evidence type="ECO:0000313" key="2">
    <source>
        <dbReference type="EMBL" id="QJT03304.1"/>
    </source>
</evidence>
<organism evidence="2 3">
    <name type="scientific">Streptomyces asoensis</name>
    <dbReference type="NCBI Taxonomy" id="249586"/>
    <lineage>
        <taxon>Bacteria</taxon>
        <taxon>Bacillati</taxon>
        <taxon>Actinomycetota</taxon>
        <taxon>Actinomycetes</taxon>
        <taxon>Kitasatosporales</taxon>
        <taxon>Streptomycetaceae</taxon>
        <taxon>Streptomyces</taxon>
    </lineage>
</organism>
<keyword evidence="1" id="KW-0812">Transmembrane</keyword>
<name>A0A6M4WRY3_9ACTN</name>
<sequence>MGGADGPSIGDALITFLLVGGAGVVIPAAVVLPLVGLGIWLTHVWRRRRARHSA</sequence>
<accession>A0A6M4WRY3</accession>